<evidence type="ECO:0000313" key="12">
    <source>
        <dbReference type="Proteomes" id="UP000824259"/>
    </source>
</evidence>
<keyword evidence="5 8" id="KW-0378">Hydrolase</keyword>
<reference evidence="11" key="2">
    <citation type="submission" date="2021-04" db="EMBL/GenBank/DDBJ databases">
        <authorList>
            <person name="Gilroy R."/>
        </authorList>
    </citation>
    <scope>NUCLEOTIDE SEQUENCE</scope>
    <source>
        <strain evidence="11">CHK169-11906</strain>
    </source>
</reference>
<evidence type="ECO:0000256" key="1">
    <source>
        <dbReference type="ARBA" id="ARBA00001849"/>
    </source>
</evidence>
<dbReference type="PANTHER" id="PTHR23355:SF9">
    <property type="entry name" value="DIS3-LIKE EXONUCLEASE 2"/>
    <property type="match status" value="1"/>
</dbReference>
<dbReference type="InterPro" id="IPR012340">
    <property type="entry name" value="NA-bd_OB-fold"/>
</dbReference>
<dbReference type="GO" id="GO:0005829">
    <property type="term" value="C:cytosol"/>
    <property type="evidence" value="ECO:0007669"/>
    <property type="project" value="TreeGrafter"/>
</dbReference>
<gene>
    <name evidence="8 11" type="primary">rnr</name>
    <name evidence="11" type="ORF">H9779_00080</name>
</gene>
<comment type="catalytic activity">
    <reaction evidence="1 8">
        <text>Exonucleolytic cleavage in the 3'- to 5'-direction to yield nucleoside 5'-phosphates.</text>
        <dbReference type="EC" id="3.1.13.1"/>
    </reaction>
</comment>
<evidence type="ECO:0000256" key="3">
    <source>
        <dbReference type="ARBA" id="ARBA00022490"/>
    </source>
</evidence>
<dbReference type="AlphaFoldDB" id="A0A9D2IC36"/>
<keyword evidence="3 8" id="KW-0963">Cytoplasm</keyword>
<dbReference type="InterPro" id="IPR022966">
    <property type="entry name" value="RNase_II/R_CS"/>
</dbReference>
<keyword evidence="4 8" id="KW-0540">Nuclease</keyword>
<dbReference type="InterPro" id="IPR001900">
    <property type="entry name" value="RNase_II/R"/>
</dbReference>
<name>A0A9D2IC36_9BACT</name>
<keyword evidence="6 8" id="KW-0269">Exonuclease</keyword>
<evidence type="ECO:0000256" key="8">
    <source>
        <dbReference type="HAMAP-Rule" id="MF_01895"/>
    </source>
</evidence>
<dbReference type="SUPFAM" id="SSF50249">
    <property type="entry name" value="Nucleic acid-binding proteins"/>
    <property type="match status" value="4"/>
</dbReference>
<dbReference type="CDD" id="cd04471">
    <property type="entry name" value="S1_RNase_R"/>
    <property type="match status" value="1"/>
</dbReference>
<dbReference type="NCBIfam" id="TIGR00358">
    <property type="entry name" value="3_prime_RNase"/>
    <property type="match status" value="1"/>
</dbReference>
<dbReference type="PROSITE" id="PS50126">
    <property type="entry name" value="S1"/>
    <property type="match status" value="1"/>
</dbReference>
<protein>
    <recommendedName>
        <fullName evidence="8">Ribonuclease R</fullName>
        <shortName evidence="8">RNase R</shortName>
        <ecNumber evidence="8">3.1.13.1</ecNumber>
    </recommendedName>
</protein>
<dbReference type="PROSITE" id="PS01175">
    <property type="entry name" value="RIBONUCLEASE_II"/>
    <property type="match status" value="1"/>
</dbReference>
<evidence type="ECO:0000256" key="4">
    <source>
        <dbReference type="ARBA" id="ARBA00022722"/>
    </source>
</evidence>
<evidence type="ECO:0000259" key="10">
    <source>
        <dbReference type="PROSITE" id="PS50126"/>
    </source>
</evidence>
<keyword evidence="7 8" id="KW-0694">RNA-binding</keyword>
<evidence type="ECO:0000313" key="11">
    <source>
        <dbReference type="EMBL" id="HJA97991.1"/>
    </source>
</evidence>
<comment type="caution">
    <text evidence="11">The sequence shown here is derived from an EMBL/GenBank/DDBJ whole genome shotgun (WGS) entry which is preliminary data.</text>
</comment>
<evidence type="ECO:0000256" key="2">
    <source>
        <dbReference type="ARBA" id="ARBA00004496"/>
    </source>
</evidence>
<comment type="similarity">
    <text evidence="8">Belongs to the RNR ribonuclease family. RNase R subfamily.</text>
</comment>
<dbReference type="EMBL" id="DWYR01000001">
    <property type="protein sequence ID" value="HJA97991.1"/>
    <property type="molecule type" value="Genomic_DNA"/>
</dbReference>
<dbReference type="GO" id="GO:0003723">
    <property type="term" value="F:RNA binding"/>
    <property type="evidence" value="ECO:0007669"/>
    <property type="project" value="UniProtKB-UniRule"/>
</dbReference>
<dbReference type="GO" id="GO:0008859">
    <property type="term" value="F:exoribonuclease II activity"/>
    <property type="evidence" value="ECO:0007669"/>
    <property type="project" value="UniProtKB-UniRule"/>
</dbReference>
<dbReference type="InterPro" id="IPR040476">
    <property type="entry name" value="CSD2"/>
</dbReference>
<dbReference type="Pfam" id="PF08206">
    <property type="entry name" value="OB_RNB"/>
    <property type="match status" value="1"/>
</dbReference>
<dbReference type="HAMAP" id="MF_01895">
    <property type="entry name" value="RNase_R"/>
    <property type="match status" value="1"/>
</dbReference>
<feature type="domain" description="S1 motif" evidence="10">
    <location>
        <begin position="633"/>
        <end position="714"/>
    </location>
</feature>
<dbReference type="Pfam" id="PF17876">
    <property type="entry name" value="CSD2"/>
    <property type="match status" value="1"/>
</dbReference>
<dbReference type="InterPro" id="IPR011805">
    <property type="entry name" value="RNase_R"/>
</dbReference>
<dbReference type="InterPro" id="IPR050180">
    <property type="entry name" value="RNR_Ribonuclease"/>
</dbReference>
<comment type="subcellular location">
    <subcellularLocation>
        <location evidence="2 8">Cytoplasm</location>
    </subcellularLocation>
</comment>
<reference evidence="11" key="1">
    <citation type="journal article" date="2021" name="PeerJ">
        <title>Extensive microbial diversity within the chicken gut microbiome revealed by metagenomics and culture.</title>
        <authorList>
            <person name="Gilroy R."/>
            <person name="Ravi A."/>
            <person name="Getino M."/>
            <person name="Pursley I."/>
            <person name="Horton D.L."/>
            <person name="Alikhan N.F."/>
            <person name="Baker D."/>
            <person name="Gharbi K."/>
            <person name="Hall N."/>
            <person name="Watson M."/>
            <person name="Adriaenssens E.M."/>
            <person name="Foster-Nyarko E."/>
            <person name="Jarju S."/>
            <person name="Secka A."/>
            <person name="Antonio M."/>
            <person name="Oren A."/>
            <person name="Chaudhuri R.R."/>
            <person name="La Ragione R."/>
            <person name="Hildebrand F."/>
            <person name="Pallen M.J."/>
        </authorList>
    </citation>
    <scope>NUCLEOTIDE SEQUENCE</scope>
    <source>
        <strain evidence="11">CHK169-11906</strain>
    </source>
</reference>
<dbReference type="InterPro" id="IPR004476">
    <property type="entry name" value="RNase_II/RNase_R"/>
</dbReference>
<dbReference type="Gene3D" id="2.40.50.140">
    <property type="entry name" value="Nucleic acid-binding proteins"/>
    <property type="match status" value="2"/>
</dbReference>
<dbReference type="InterPro" id="IPR013223">
    <property type="entry name" value="RNase_B_OB_dom"/>
</dbReference>
<dbReference type="Pfam" id="PF00575">
    <property type="entry name" value="S1"/>
    <property type="match status" value="1"/>
</dbReference>
<evidence type="ECO:0000256" key="9">
    <source>
        <dbReference type="SAM" id="MobiDB-lite"/>
    </source>
</evidence>
<accession>A0A9D2IC36</accession>
<sequence>MSKKDQNQQKMATIPDRSSLIINLFREFPDNKFSLKHLASASGGATKEGRWRTQEIVRELLAEGTIEEAGRDKYRLSRRERPHMVGIVDMISTGAMYIKSDEVENDVYVSQRNSANALNGDKVEFVITRHSRHGSLEGEITRIIERSRKPYVGIAQVSDHYIFVKMDPRRLPMDVYLAKKENETIEDGDKVVIRITDWPLGSKSPSGELIEVLGKAGENNTEMHAILAEYGLPYHFEKNVEDAAEKIPSEITKQDYAERRDMRKVTTFTIDPADAKDFDDALSIRKIKEGVWEVGIHIADVTHYVKPRSVIDNEAEERGTSVYLVDRTIPMLPEKLSNELCSLRPHEEKLCFSAIFNLNENAEILEEWFGRTVIYSDRRFTYEEAQQVIETGQGDLAEEILTLNKLAQTMRRERFRNGAVSFQREEAKFKLDAEGKPLGVYFKEQKEANQLIEEFMLLANKRVAEFCGRRKQNGRTVQRTMVYRVHDSPDEEKLDKFRTFVLRFGYVFKAQKGRAVAKEINQLLGEVKGRFEENVISNLAVRSMAKAFYSTDNIGHYGLAFPYYTHFTSPIRRYPDMMVHRLLARYLEGGRSADRNTYEKLCEHASERELVAAEAERASIKYKMVEFMLDKIGQTFEGHISGMNDWGIYVELDDTHIEGMIPLRDLQDDFYQFDENRYEVYGHRSKNVFTLGDAVRIRVKRTDLQKRQLDFELVQHGDRYFEPSDPASESSNIRKPSGVSKKEEKKSRKNKKKKEDRSSKSKKKKRSKR</sequence>
<dbReference type="Proteomes" id="UP000824259">
    <property type="component" value="Unassembled WGS sequence"/>
</dbReference>
<organism evidence="11 12">
    <name type="scientific">Candidatus Alistipes avicola</name>
    <dbReference type="NCBI Taxonomy" id="2838432"/>
    <lineage>
        <taxon>Bacteria</taxon>
        <taxon>Pseudomonadati</taxon>
        <taxon>Bacteroidota</taxon>
        <taxon>Bacteroidia</taxon>
        <taxon>Bacteroidales</taxon>
        <taxon>Rikenellaceae</taxon>
        <taxon>Alistipes</taxon>
    </lineage>
</organism>
<proteinExistence type="inferred from homology"/>
<dbReference type="InterPro" id="IPR003029">
    <property type="entry name" value="S1_domain"/>
</dbReference>
<evidence type="ECO:0000256" key="6">
    <source>
        <dbReference type="ARBA" id="ARBA00022839"/>
    </source>
</evidence>
<dbReference type="SMART" id="SM00955">
    <property type="entry name" value="RNB"/>
    <property type="match status" value="1"/>
</dbReference>
<evidence type="ECO:0000256" key="5">
    <source>
        <dbReference type="ARBA" id="ARBA00022801"/>
    </source>
</evidence>
<dbReference type="GO" id="GO:0006402">
    <property type="term" value="P:mRNA catabolic process"/>
    <property type="evidence" value="ECO:0007669"/>
    <property type="project" value="TreeGrafter"/>
</dbReference>
<dbReference type="EC" id="3.1.13.1" evidence="8"/>
<dbReference type="NCBIfam" id="TIGR02063">
    <property type="entry name" value="RNase_R"/>
    <property type="match status" value="1"/>
</dbReference>
<evidence type="ECO:0000256" key="7">
    <source>
        <dbReference type="ARBA" id="ARBA00022884"/>
    </source>
</evidence>
<comment type="function">
    <text evidence="8">3'-5' exoribonuclease that releases 5'-nucleoside monophosphates and is involved in maturation of structured RNAs.</text>
</comment>
<dbReference type="Pfam" id="PF00773">
    <property type="entry name" value="RNB"/>
    <property type="match status" value="1"/>
</dbReference>
<dbReference type="PANTHER" id="PTHR23355">
    <property type="entry name" value="RIBONUCLEASE"/>
    <property type="match status" value="1"/>
</dbReference>
<feature type="compositionally biased region" description="Basic residues" evidence="9">
    <location>
        <begin position="760"/>
        <end position="769"/>
    </location>
</feature>
<feature type="region of interest" description="Disordered" evidence="9">
    <location>
        <begin position="720"/>
        <end position="769"/>
    </location>
</feature>
<dbReference type="SMART" id="SM00316">
    <property type="entry name" value="S1"/>
    <property type="match status" value="1"/>
</dbReference>